<dbReference type="InterPro" id="IPR058548">
    <property type="entry name" value="MlaB-like_STAS"/>
</dbReference>
<dbReference type="PROSITE" id="PS50801">
    <property type="entry name" value="STAS"/>
    <property type="match status" value="1"/>
</dbReference>
<evidence type="ECO:0000313" key="5">
    <source>
        <dbReference type="Proteomes" id="UP001500212"/>
    </source>
</evidence>
<comment type="similarity">
    <text evidence="1 2">Belongs to the anti-sigma-factor antagonist family.</text>
</comment>
<dbReference type="SUPFAM" id="SSF52091">
    <property type="entry name" value="SpoIIaa-like"/>
    <property type="match status" value="1"/>
</dbReference>
<evidence type="ECO:0000256" key="1">
    <source>
        <dbReference type="ARBA" id="ARBA00009013"/>
    </source>
</evidence>
<dbReference type="PANTHER" id="PTHR33495:SF2">
    <property type="entry name" value="ANTI-SIGMA FACTOR ANTAGONIST TM_1081-RELATED"/>
    <property type="match status" value="1"/>
</dbReference>
<accession>A0ABP8U187</accession>
<dbReference type="InterPro" id="IPR003658">
    <property type="entry name" value="Anti-sigma_ant"/>
</dbReference>
<comment type="caution">
    <text evidence="4">The sequence shown here is derived from an EMBL/GenBank/DDBJ whole genome shotgun (WGS) entry which is preliminary data.</text>
</comment>
<dbReference type="InterPro" id="IPR002645">
    <property type="entry name" value="STAS_dom"/>
</dbReference>
<sequence length="113" mass="12230">MTSTALTITSDAHAERVTVHLAGEVDISNADLLRNTLLQHLRNGHTTVTVDMTGLTFIDCAGLSALMRARNDAHDHGGSIHLDGVVQHSVVRIMHLTGIRRAFPPPGAETIRY</sequence>
<evidence type="ECO:0000256" key="2">
    <source>
        <dbReference type="RuleBase" id="RU003749"/>
    </source>
</evidence>
<name>A0ABP8U187_9ACTN</name>
<evidence type="ECO:0000259" key="3">
    <source>
        <dbReference type="PROSITE" id="PS50801"/>
    </source>
</evidence>
<reference evidence="5" key="1">
    <citation type="journal article" date="2019" name="Int. J. Syst. Evol. Microbiol.">
        <title>The Global Catalogue of Microorganisms (GCM) 10K type strain sequencing project: providing services to taxonomists for standard genome sequencing and annotation.</title>
        <authorList>
            <consortium name="The Broad Institute Genomics Platform"/>
            <consortium name="The Broad Institute Genome Sequencing Center for Infectious Disease"/>
            <person name="Wu L."/>
            <person name="Ma J."/>
        </authorList>
    </citation>
    <scope>NUCLEOTIDE SEQUENCE [LARGE SCALE GENOMIC DNA]</scope>
    <source>
        <strain evidence="5">JCM 17938</strain>
    </source>
</reference>
<organism evidence="4 5">
    <name type="scientific">Actinoallomurus liliacearum</name>
    <dbReference type="NCBI Taxonomy" id="1080073"/>
    <lineage>
        <taxon>Bacteria</taxon>
        <taxon>Bacillati</taxon>
        <taxon>Actinomycetota</taxon>
        <taxon>Actinomycetes</taxon>
        <taxon>Streptosporangiales</taxon>
        <taxon>Thermomonosporaceae</taxon>
        <taxon>Actinoallomurus</taxon>
    </lineage>
</organism>
<dbReference type="PANTHER" id="PTHR33495">
    <property type="entry name" value="ANTI-SIGMA FACTOR ANTAGONIST TM_1081-RELATED-RELATED"/>
    <property type="match status" value="1"/>
</dbReference>
<dbReference type="EMBL" id="BAABHJ010000040">
    <property type="protein sequence ID" value="GAA4619143.1"/>
    <property type="molecule type" value="Genomic_DNA"/>
</dbReference>
<dbReference type="Gene3D" id="3.30.750.24">
    <property type="entry name" value="STAS domain"/>
    <property type="match status" value="1"/>
</dbReference>
<dbReference type="RefSeq" id="WP_345367271.1">
    <property type="nucleotide sequence ID" value="NZ_BAABHJ010000040.1"/>
</dbReference>
<feature type="domain" description="STAS" evidence="3">
    <location>
        <begin position="6"/>
        <end position="113"/>
    </location>
</feature>
<dbReference type="Proteomes" id="UP001500212">
    <property type="component" value="Unassembled WGS sequence"/>
</dbReference>
<dbReference type="InterPro" id="IPR036513">
    <property type="entry name" value="STAS_dom_sf"/>
</dbReference>
<dbReference type="Pfam" id="PF13466">
    <property type="entry name" value="STAS_2"/>
    <property type="match status" value="1"/>
</dbReference>
<gene>
    <name evidence="4" type="ORF">GCM10023195_86450</name>
</gene>
<dbReference type="CDD" id="cd07043">
    <property type="entry name" value="STAS_anti-anti-sigma_factors"/>
    <property type="match status" value="1"/>
</dbReference>
<dbReference type="NCBIfam" id="TIGR00377">
    <property type="entry name" value="ant_ant_sig"/>
    <property type="match status" value="1"/>
</dbReference>
<proteinExistence type="inferred from homology"/>
<keyword evidence="5" id="KW-1185">Reference proteome</keyword>
<protein>
    <recommendedName>
        <fullName evidence="2">Anti-sigma factor antagonist</fullName>
    </recommendedName>
</protein>
<evidence type="ECO:0000313" key="4">
    <source>
        <dbReference type="EMBL" id="GAA4619143.1"/>
    </source>
</evidence>